<dbReference type="GO" id="GO:0006032">
    <property type="term" value="P:chitin catabolic process"/>
    <property type="evidence" value="ECO:0007669"/>
    <property type="project" value="UniProtKB-KW"/>
</dbReference>
<dbReference type="InterPro" id="IPR001579">
    <property type="entry name" value="Glyco_hydro_18_chit_AS"/>
</dbReference>
<dbReference type="PANTHER" id="PTHR11177">
    <property type="entry name" value="CHITINASE"/>
    <property type="match status" value="1"/>
</dbReference>
<evidence type="ECO:0000256" key="5">
    <source>
        <dbReference type="ARBA" id="ARBA00022525"/>
    </source>
</evidence>
<evidence type="ECO:0000256" key="6">
    <source>
        <dbReference type="ARBA" id="ARBA00022801"/>
    </source>
</evidence>
<dbReference type="InterPro" id="IPR029070">
    <property type="entry name" value="Chitinase_insertion_sf"/>
</dbReference>
<keyword evidence="10" id="KW-0624">Polysaccharide degradation</keyword>
<keyword evidence="9 11" id="KW-0326">Glycosidase</keyword>
<dbReference type="SUPFAM" id="SSF51445">
    <property type="entry name" value="(Trans)glycosidases"/>
    <property type="match status" value="1"/>
</dbReference>
<reference evidence="13 14" key="1">
    <citation type="submission" date="2018-10" db="EMBL/GenBank/DDBJ databases">
        <title>Fifty Aureobasidium pullulans genomes reveal a recombining polyextremotolerant generalist.</title>
        <authorList>
            <person name="Gostincar C."/>
            <person name="Turk M."/>
            <person name="Zajc J."/>
            <person name="Gunde-Cimerman N."/>
        </authorList>
    </citation>
    <scope>NUCLEOTIDE SEQUENCE [LARGE SCALE GENOMIC DNA]</scope>
    <source>
        <strain evidence="13 14">EXF-1645</strain>
    </source>
</reference>
<protein>
    <recommendedName>
        <fullName evidence="4">chitinase</fullName>
        <ecNumber evidence="4">3.2.1.14</ecNumber>
    </recommendedName>
</protein>
<accession>A0A4T0B3V6</accession>
<comment type="subcellular location">
    <subcellularLocation>
        <location evidence="2">Secreted</location>
    </subcellularLocation>
</comment>
<name>A0A4T0B3V6_AURPU</name>
<dbReference type="Proteomes" id="UP000308724">
    <property type="component" value="Unassembled WGS sequence"/>
</dbReference>
<dbReference type="InterPro" id="IPR050314">
    <property type="entry name" value="Glycosyl_Hydrlase_18"/>
</dbReference>
<dbReference type="Pfam" id="PF00704">
    <property type="entry name" value="Glyco_hydro_18"/>
    <property type="match status" value="1"/>
</dbReference>
<feature type="domain" description="GH18" evidence="12">
    <location>
        <begin position="6"/>
        <end position="394"/>
    </location>
</feature>
<gene>
    <name evidence="13" type="ORF">D6C78_10644</name>
</gene>
<dbReference type="Gene3D" id="3.20.20.80">
    <property type="entry name" value="Glycosidases"/>
    <property type="match status" value="1"/>
</dbReference>
<dbReference type="GO" id="GO:0005576">
    <property type="term" value="C:extracellular region"/>
    <property type="evidence" value="ECO:0007669"/>
    <property type="project" value="UniProtKB-SubCell"/>
</dbReference>
<dbReference type="InterPro" id="IPR017853">
    <property type="entry name" value="GH"/>
</dbReference>
<dbReference type="InterPro" id="IPR001223">
    <property type="entry name" value="Glyco_hydro18_cat"/>
</dbReference>
<dbReference type="PROSITE" id="PS01095">
    <property type="entry name" value="GH18_1"/>
    <property type="match status" value="1"/>
</dbReference>
<evidence type="ECO:0000256" key="1">
    <source>
        <dbReference type="ARBA" id="ARBA00000822"/>
    </source>
</evidence>
<dbReference type="Gene3D" id="3.10.50.10">
    <property type="match status" value="1"/>
</dbReference>
<comment type="similarity">
    <text evidence="3">Belongs to the glycosyl hydrolase 18 family. Chitinase class V subfamily.</text>
</comment>
<dbReference type="GO" id="GO:0008061">
    <property type="term" value="F:chitin binding"/>
    <property type="evidence" value="ECO:0007669"/>
    <property type="project" value="InterPro"/>
</dbReference>
<evidence type="ECO:0000256" key="11">
    <source>
        <dbReference type="RuleBase" id="RU000489"/>
    </source>
</evidence>
<proteinExistence type="inferred from homology"/>
<evidence type="ECO:0000259" key="12">
    <source>
        <dbReference type="PROSITE" id="PS51910"/>
    </source>
</evidence>
<keyword evidence="5" id="KW-0964">Secreted</keyword>
<dbReference type="EMBL" id="QZBZ01000550">
    <property type="protein sequence ID" value="TIA28649.1"/>
    <property type="molecule type" value="Genomic_DNA"/>
</dbReference>
<dbReference type="AlphaFoldDB" id="A0A4T0B3V6"/>
<dbReference type="FunFam" id="3.20.20.80:FF:000075">
    <property type="entry name" value="Sporulation-specific chitinase"/>
    <property type="match status" value="1"/>
</dbReference>
<organism evidence="13 14">
    <name type="scientific">Aureobasidium pullulans</name>
    <name type="common">Black yeast</name>
    <name type="synonym">Pullularia pullulans</name>
    <dbReference type="NCBI Taxonomy" id="5580"/>
    <lineage>
        <taxon>Eukaryota</taxon>
        <taxon>Fungi</taxon>
        <taxon>Dikarya</taxon>
        <taxon>Ascomycota</taxon>
        <taxon>Pezizomycotina</taxon>
        <taxon>Dothideomycetes</taxon>
        <taxon>Dothideomycetidae</taxon>
        <taxon>Dothideales</taxon>
        <taxon>Saccotheciaceae</taxon>
        <taxon>Aureobasidium</taxon>
    </lineage>
</organism>
<comment type="catalytic activity">
    <reaction evidence="1">
        <text>Random endo-hydrolysis of N-acetyl-beta-D-glucosaminide (1-&gt;4)-beta-linkages in chitin and chitodextrins.</text>
        <dbReference type="EC" id="3.2.1.14"/>
    </reaction>
</comment>
<dbReference type="SUPFAM" id="SSF54556">
    <property type="entry name" value="Chitinase insertion domain"/>
    <property type="match status" value="1"/>
</dbReference>
<dbReference type="PROSITE" id="PS51910">
    <property type="entry name" value="GH18_2"/>
    <property type="match status" value="1"/>
</dbReference>
<dbReference type="EC" id="3.2.1.14" evidence="4"/>
<dbReference type="InterPro" id="IPR011583">
    <property type="entry name" value="Chitinase_II/V-like_cat"/>
</dbReference>
<dbReference type="PANTHER" id="PTHR11177:SF317">
    <property type="entry name" value="CHITINASE 12-RELATED"/>
    <property type="match status" value="1"/>
</dbReference>
<evidence type="ECO:0000256" key="9">
    <source>
        <dbReference type="ARBA" id="ARBA00023295"/>
    </source>
</evidence>
<evidence type="ECO:0000256" key="7">
    <source>
        <dbReference type="ARBA" id="ARBA00023024"/>
    </source>
</evidence>
<dbReference type="SMART" id="SM00636">
    <property type="entry name" value="Glyco_18"/>
    <property type="match status" value="1"/>
</dbReference>
<comment type="caution">
    <text evidence="13">The sequence shown here is derived from an EMBL/GenBank/DDBJ whole genome shotgun (WGS) entry which is preliminary data.</text>
</comment>
<evidence type="ECO:0000313" key="14">
    <source>
        <dbReference type="Proteomes" id="UP000308724"/>
    </source>
</evidence>
<keyword evidence="7" id="KW-0146">Chitin degradation</keyword>
<evidence type="ECO:0000256" key="8">
    <source>
        <dbReference type="ARBA" id="ARBA00023277"/>
    </source>
</evidence>
<dbReference type="CDD" id="cd06548">
    <property type="entry name" value="GH18_chitinase"/>
    <property type="match status" value="1"/>
</dbReference>
<evidence type="ECO:0000256" key="2">
    <source>
        <dbReference type="ARBA" id="ARBA00004613"/>
    </source>
</evidence>
<keyword evidence="6 11" id="KW-0378">Hydrolase</keyword>
<evidence type="ECO:0000256" key="4">
    <source>
        <dbReference type="ARBA" id="ARBA00012729"/>
    </source>
</evidence>
<keyword evidence="8" id="KW-0119">Carbohydrate metabolism</keyword>
<evidence type="ECO:0000313" key="13">
    <source>
        <dbReference type="EMBL" id="TIA28649.1"/>
    </source>
</evidence>
<evidence type="ECO:0000256" key="10">
    <source>
        <dbReference type="ARBA" id="ARBA00023326"/>
    </source>
</evidence>
<sequence length="442" mass="49592">MGGSSYRAAVYYANWATYARDYQPYDLPTESLTHVFYAFANISSKSGEVSLSDEYADVEKRFPSDSGIESDENLYGCLKQLFLMKKRNRKLKTILSIGGSTFSKNMGSVVSTEEGRQCFAQSAVKLLGDLGFDGLDIDWEYPTDDADAYAYVALLSAVRKELDAYSLTLPHPSRFLLTVATSCGPEHYQRLRLSEMDPFIDFWNLMAYDFTGPWSTLAGHQTNVFPSEGSEKSTPFSAEAAVEYYTNSTGIMSDKIVLGMPLYGRVFANTVGPGSTYTGVDDAYDWEIGVWDYKIFLFLFLFLSSLGFTDRVSGIQSLPRPGAVEHFDRDVVASWSYDPTNQVMVTYDNLQSAKVKADYVKQRNLGGAMWWESSGDRTDESSLIKLVANQYAEVSQRYITSPSDTKFVSIGLSDLGISQLHSEFDLAILSWIRTKELIREWK</sequence>
<dbReference type="GO" id="GO:0008843">
    <property type="term" value="F:endochitinase activity"/>
    <property type="evidence" value="ECO:0007669"/>
    <property type="project" value="UniProtKB-EC"/>
</dbReference>
<dbReference type="GO" id="GO:0000272">
    <property type="term" value="P:polysaccharide catabolic process"/>
    <property type="evidence" value="ECO:0007669"/>
    <property type="project" value="UniProtKB-KW"/>
</dbReference>
<evidence type="ECO:0000256" key="3">
    <source>
        <dbReference type="ARBA" id="ARBA00008682"/>
    </source>
</evidence>